<reference evidence="2" key="2">
    <citation type="submission" date="2021-08" db="EMBL/GenBank/DDBJ databases">
        <authorList>
            <person name="Gostincar C."/>
            <person name="Sun X."/>
            <person name="Song Z."/>
            <person name="Gunde-Cimerman N."/>
        </authorList>
    </citation>
    <scope>NUCLEOTIDE SEQUENCE</scope>
    <source>
        <strain evidence="2">EXF-9911</strain>
    </source>
</reference>
<comment type="caution">
    <text evidence="2">The sequence shown here is derived from an EMBL/GenBank/DDBJ whole genome shotgun (WGS) entry which is preliminary data.</text>
</comment>
<dbReference type="Proteomes" id="UP000779574">
    <property type="component" value="Unassembled WGS sequence"/>
</dbReference>
<sequence length="101" mass="11328">MSRTTGSMYDSNESPIAKINCTWDVNAINRMVRLIIFIETDYPIHSVSVSIGRSSSTTPLQYSSTQEEDDDVPDLDRMQRKERECSAEHIGDKAKDGEASV</sequence>
<evidence type="ECO:0000313" key="2">
    <source>
        <dbReference type="EMBL" id="KAG9698185.1"/>
    </source>
</evidence>
<evidence type="ECO:0000313" key="3">
    <source>
        <dbReference type="Proteomes" id="UP000779574"/>
    </source>
</evidence>
<reference evidence="2" key="1">
    <citation type="journal article" date="2021" name="J Fungi (Basel)">
        <title>Virulence traits and population genomics of the black yeast Aureobasidium melanogenum.</title>
        <authorList>
            <person name="Cernosa A."/>
            <person name="Sun X."/>
            <person name="Gostincar C."/>
            <person name="Fang C."/>
            <person name="Gunde-Cimerman N."/>
            <person name="Song Z."/>
        </authorList>
    </citation>
    <scope>NUCLEOTIDE SEQUENCE</scope>
    <source>
        <strain evidence="2">EXF-9911</strain>
    </source>
</reference>
<dbReference type="AlphaFoldDB" id="A0A9P8JDX9"/>
<name>A0A9P8JDX9_AURME</name>
<feature type="region of interest" description="Disordered" evidence="1">
    <location>
        <begin position="48"/>
        <end position="75"/>
    </location>
</feature>
<organism evidence="2 3">
    <name type="scientific">Aureobasidium melanogenum</name>
    <name type="common">Aureobasidium pullulans var. melanogenum</name>
    <dbReference type="NCBI Taxonomy" id="46634"/>
    <lineage>
        <taxon>Eukaryota</taxon>
        <taxon>Fungi</taxon>
        <taxon>Dikarya</taxon>
        <taxon>Ascomycota</taxon>
        <taxon>Pezizomycotina</taxon>
        <taxon>Dothideomycetes</taxon>
        <taxon>Dothideomycetidae</taxon>
        <taxon>Dothideales</taxon>
        <taxon>Saccotheciaceae</taxon>
        <taxon>Aureobasidium</taxon>
    </lineage>
</organism>
<dbReference type="OrthoDB" id="3918551at2759"/>
<proteinExistence type="predicted"/>
<feature type="non-terminal residue" evidence="2">
    <location>
        <position position="101"/>
    </location>
</feature>
<evidence type="ECO:0000256" key="1">
    <source>
        <dbReference type="SAM" id="MobiDB-lite"/>
    </source>
</evidence>
<protein>
    <submittedName>
        <fullName evidence="2">Uncharacterized protein</fullName>
    </submittedName>
</protein>
<accession>A0A9P8JDX9</accession>
<gene>
    <name evidence="2" type="ORF">KCU76_g2433</name>
</gene>
<feature type="region of interest" description="Disordered" evidence="1">
    <location>
        <begin position="82"/>
        <end position="101"/>
    </location>
</feature>
<dbReference type="EMBL" id="JAHFXF010000059">
    <property type="protein sequence ID" value="KAG9698185.1"/>
    <property type="molecule type" value="Genomic_DNA"/>
</dbReference>